<name>A0ABR5HIX3_9HYPH</name>
<gene>
    <name evidence="2" type="ORF">QR79_01365</name>
</gene>
<dbReference type="InterPro" id="IPR029063">
    <property type="entry name" value="SAM-dependent_MTases_sf"/>
</dbReference>
<dbReference type="PANTHER" id="PTHR42912">
    <property type="entry name" value="METHYLTRANSFERASE"/>
    <property type="match status" value="1"/>
</dbReference>
<proteinExistence type="predicted"/>
<dbReference type="Pfam" id="PF08241">
    <property type="entry name" value="Methyltransf_11"/>
    <property type="match status" value="1"/>
</dbReference>
<keyword evidence="2" id="KW-0808">Transferase</keyword>
<reference evidence="2 3" key="1">
    <citation type="submission" date="2014-11" db="EMBL/GenBank/DDBJ databases">
        <title>Comparative genomics of Methylobacterium species.</title>
        <authorList>
            <person name="Chaudhry V."/>
            <person name="Patil P.B."/>
        </authorList>
    </citation>
    <scope>NUCLEOTIDE SEQUENCE [LARGE SCALE GENOMIC DNA]</scope>
    <source>
        <strain evidence="2 3">SE3.6</strain>
    </source>
</reference>
<keyword evidence="3" id="KW-1185">Reference proteome</keyword>
<evidence type="ECO:0000259" key="1">
    <source>
        <dbReference type="Pfam" id="PF08241"/>
    </source>
</evidence>
<feature type="domain" description="Methyltransferase type 11" evidence="1">
    <location>
        <begin position="45"/>
        <end position="141"/>
    </location>
</feature>
<organism evidence="2 3">
    <name type="scientific">Methylobacterium indicum</name>
    <dbReference type="NCBI Taxonomy" id="1775910"/>
    <lineage>
        <taxon>Bacteria</taxon>
        <taxon>Pseudomonadati</taxon>
        <taxon>Pseudomonadota</taxon>
        <taxon>Alphaproteobacteria</taxon>
        <taxon>Hyphomicrobiales</taxon>
        <taxon>Methylobacteriaceae</taxon>
        <taxon>Methylobacterium</taxon>
    </lineage>
</organism>
<evidence type="ECO:0000313" key="2">
    <source>
        <dbReference type="EMBL" id="KMO26666.1"/>
    </source>
</evidence>
<keyword evidence="2" id="KW-0489">Methyltransferase</keyword>
<dbReference type="PANTHER" id="PTHR42912:SF93">
    <property type="entry name" value="N6-ADENOSINE-METHYLTRANSFERASE TMT1A"/>
    <property type="match status" value="1"/>
</dbReference>
<dbReference type="GO" id="GO:0008168">
    <property type="term" value="F:methyltransferase activity"/>
    <property type="evidence" value="ECO:0007669"/>
    <property type="project" value="UniProtKB-KW"/>
</dbReference>
<dbReference type="Gene3D" id="3.40.50.150">
    <property type="entry name" value="Vaccinia Virus protein VP39"/>
    <property type="match status" value="1"/>
</dbReference>
<dbReference type="InterPro" id="IPR050508">
    <property type="entry name" value="Methyltransf_Superfamily"/>
</dbReference>
<dbReference type="GO" id="GO:0032259">
    <property type="term" value="P:methylation"/>
    <property type="evidence" value="ECO:0007669"/>
    <property type="project" value="UniProtKB-KW"/>
</dbReference>
<evidence type="ECO:0000313" key="3">
    <source>
        <dbReference type="Proteomes" id="UP000036471"/>
    </source>
</evidence>
<accession>A0ABR5HIX3</accession>
<dbReference type="Proteomes" id="UP000036471">
    <property type="component" value="Unassembled WGS sequence"/>
</dbReference>
<protein>
    <submittedName>
        <fullName evidence="2">Methyltransferase type 11</fullName>
    </submittedName>
</protein>
<dbReference type="CDD" id="cd02440">
    <property type="entry name" value="AdoMet_MTases"/>
    <property type="match status" value="1"/>
</dbReference>
<dbReference type="Gene3D" id="6.10.140.1580">
    <property type="match status" value="2"/>
</dbReference>
<dbReference type="InterPro" id="IPR013216">
    <property type="entry name" value="Methyltransf_11"/>
</dbReference>
<comment type="caution">
    <text evidence="2">The sequence shown here is derived from an EMBL/GenBank/DDBJ whole genome shotgun (WGS) entry which is preliminary data.</text>
</comment>
<sequence length="274" mass="29020">MRMGRDHDYVHGYAAAEQARLWDQAATLESRLHRGARYPAGGTVLEAGSGVGAQTIPLLRQNPDAVLTCVDIAAASLAEAQTRIRAAGLPVPALRQADLKALPFPRASFDHAFVCFVLEHLPDPPAVLAELRRVVRPGGSLTVIEGDHGSILLHPEDAAARAAIACQAALQRRAGGDPEIGRRLSPLLRQAGFADIRVLPHLVYADGTRPDLAEGFVRRTFAAMVAGIRDEAIRAGLTDGPAFDAGLAALDRAAGPEGSFAYTFFEVTAFVPPA</sequence>
<dbReference type="EMBL" id="JTHG01000012">
    <property type="protein sequence ID" value="KMO26666.1"/>
    <property type="molecule type" value="Genomic_DNA"/>
</dbReference>
<dbReference type="SUPFAM" id="SSF53335">
    <property type="entry name" value="S-adenosyl-L-methionine-dependent methyltransferases"/>
    <property type="match status" value="1"/>
</dbReference>